<evidence type="ECO:0000256" key="2">
    <source>
        <dbReference type="SAM" id="Phobius"/>
    </source>
</evidence>
<feature type="transmembrane region" description="Helical" evidence="2">
    <location>
        <begin position="1126"/>
        <end position="1144"/>
    </location>
</feature>
<feature type="transmembrane region" description="Helical" evidence="2">
    <location>
        <begin position="559"/>
        <end position="579"/>
    </location>
</feature>
<feature type="transmembrane region" description="Helical" evidence="2">
    <location>
        <begin position="235"/>
        <end position="255"/>
    </location>
</feature>
<evidence type="ECO:0000313" key="4">
    <source>
        <dbReference type="Proteomes" id="UP001165065"/>
    </source>
</evidence>
<organism evidence="3 4">
    <name type="scientific">Triparma columacea</name>
    <dbReference type="NCBI Taxonomy" id="722753"/>
    <lineage>
        <taxon>Eukaryota</taxon>
        <taxon>Sar</taxon>
        <taxon>Stramenopiles</taxon>
        <taxon>Ochrophyta</taxon>
        <taxon>Bolidophyceae</taxon>
        <taxon>Parmales</taxon>
        <taxon>Triparmaceae</taxon>
        <taxon>Triparma</taxon>
    </lineage>
</organism>
<name>A0A9W7GH13_9STRA</name>
<feature type="transmembrane region" description="Helical" evidence="2">
    <location>
        <begin position="956"/>
        <end position="977"/>
    </location>
</feature>
<feature type="transmembrane region" description="Helical" evidence="2">
    <location>
        <begin position="623"/>
        <end position="644"/>
    </location>
</feature>
<feature type="transmembrane region" description="Helical" evidence="2">
    <location>
        <begin position="591"/>
        <end position="611"/>
    </location>
</feature>
<feature type="transmembrane region" description="Helical" evidence="2">
    <location>
        <begin position="922"/>
        <end position="944"/>
    </location>
</feature>
<keyword evidence="2" id="KW-0812">Transmembrane</keyword>
<keyword evidence="2" id="KW-1133">Transmembrane helix</keyword>
<feature type="transmembrane region" description="Helical" evidence="2">
    <location>
        <begin position="1156"/>
        <end position="1179"/>
    </location>
</feature>
<feature type="transmembrane region" description="Helical" evidence="2">
    <location>
        <begin position="357"/>
        <end position="377"/>
    </location>
</feature>
<feature type="transmembrane region" description="Helical" evidence="2">
    <location>
        <begin position="997"/>
        <end position="1017"/>
    </location>
</feature>
<dbReference type="Proteomes" id="UP001165065">
    <property type="component" value="Unassembled WGS sequence"/>
</dbReference>
<evidence type="ECO:0000256" key="1">
    <source>
        <dbReference type="SAM" id="MobiDB-lite"/>
    </source>
</evidence>
<feature type="transmembrane region" description="Helical" evidence="2">
    <location>
        <begin position="164"/>
        <end position="183"/>
    </location>
</feature>
<sequence length="1254" mass="140299">MPQLQDDKEEEKIANIQTSERRRRRESIASRRATKATSSAVASEPNSPLTAFEIEHVETSQNALKYHIFSKSPTSQPRNLVERIVMAKIWSTEDEFEIAPFYRWCLFAVPTINFVLMLLSLVLPGANSEIWSYISYCIAPFATVCTAIHVMSRPKRWKNLHEEVCMASLAILIPLLMAIGVQFKYKERKAGFIQYAQTVYTVGAFLMVAIGGPFMSKSVRHALAFYSDEKVKEHLRGKVFLGGFSMLISVLYLVLESGGCVASHIGASVDFMLDDKELGCNGIKGPNYAVGMHLACVFVYSVAFGPFNGLSMSQIMRLNMTNLQRIEGFLFGVASCIALFLFGSKRMGPLPPNYEKLMGSVYTCWFFIYLFEFYHVYNIIAMQKLRKEDIKNETERTIREVVKNLGDEYSTDNPCLELEPGKEQVLHFNLEGGAGGGKDGKDLHKPIGKAALPINKKSNADVLKRFNSTPIAHPEQILFSPPKRGSVETVGAEEGDSSPKGREILADARLGHRALSDGIEINVRHDYVQKQHTERDRRRRSLSLGSDGPDFIVRSWHPIYRVLIVLFCLIEGVAVILAHHEGFSEDTGDSVLLVVWAMWPLCGLLVSSIFLSDLREEVKFPKCELFCFLVGGYFPWMYSGAFGFTRAFEGTLTAILVQTGSVMIGVCLLYFLWEIRRQMRNMDEDEVDNVVKNNFSTISYSMLPIVYLTLESIGWVLLEKEKGSFGGPRNIVKVNFVACMHIFCMTTYQTHFAPVQRYKLSDMLKGKVPTQVAGEAVNFICTTSITLFVLATKTIDSDAEASINPVSYKSEEILENFHIVLSYCFGCMWTAIFVVNGWKFLGYFGGNKIVPANNRALPFCSLCDKADDRESRDSRRSISNASSGRSHFVLGDTWRLAFALLPCLIMPVICILWIALGTHSAPYPFLYMAFSPINILSVYVLVFSSPGNNANPVTEVAAYVIGGPVVLVLGGIAELRWNTSNVTGFEDAEGSWLDPTYILFTFRMLFCFLLLAFLRVLMRLRIAIAKTCPNLESFVTDTVFIGTLKALIPVSYVCFTSLTCIVTTYTNETELKNQIEPACFQTLATSVGVALHLTGVNLYQPFLMKIYNEYTFDDVVKFNLMARDKIIILLVAASSSVSMALFAYRGFRSWSSEKQMFLFVGSSIGIIIVIWAIVLWLGANRIIRLEGKLKARRQSKKKKRATGKRRRGGSVANVDIDLNEDEDEEEDVEEIDAQGRLGFATGEFGLGSLAPGLV</sequence>
<keyword evidence="2" id="KW-0472">Membrane</keyword>
<feature type="transmembrane region" description="Helical" evidence="2">
    <location>
        <begin position="730"/>
        <end position="751"/>
    </location>
</feature>
<feature type="transmembrane region" description="Helical" evidence="2">
    <location>
        <begin position="328"/>
        <end position="345"/>
    </location>
</feature>
<feature type="transmembrane region" description="Helical" evidence="2">
    <location>
        <begin position="817"/>
        <end position="838"/>
    </location>
</feature>
<feature type="region of interest" description="Disordered" evidence="1">
    <location>
        <begin position="1"/>
        <end position="44"/>
    </location>
</feature>
<feature type="transmembrane region" description="Helical" evidence="2">
    <location>
        <begin position="130"/>
        <end position="152"/>
    </location>
</feature>
<dbReference type="OrthoDB" id="197334at2759"/>
<feature type="transmembrane region" description="Helical" evidence="2">
    <location>
        <begin position="650"/>
        <end position="673"/>
    </location>
</feature>
<dbReference type="EMBL" id="BRYA01000200">
    <property type="protein sequence ID" value="GMI43822.1"/>
    <property type="molecule type" value="Genomic_DNA"/>
</dbReference>
<feature type="transmembrane region" description="Helical" evidence="2">
    <location>
        <begin position="288"/>
        <end position="307"/>
    </location>
</feature>
<dbReference type="AlphaFoldDB" id="A0A9W7GH13"/>
<accession>A0A9W7GH13</accession>
<proteinExistence type="predicted"/>
<comment type="caution">
    <text evidence="3">The sequence shown here is derived from an EMBL/GenBank/DDBJ whole genome shotgun (WGS) entry which is preliminary data.</text>
</comment>
<feature type="region of interest" description="Disordered" evidence="1">
    <location>
        <begin position="477"/>
        <end position="500"/>
    </location>
</feature>
<reference evidence="4" key="1">
    <citation type="journal article" date="2023" name="Commun. Biol.">
        <title>Genome analysis of Parmales, the sister group of diatoms, reveals the evolutionary specialization of diatoms from phago-mixotrophs to photoautotrophs.</title>
        <authorList>
            <person name="Ban H."/>
            <person name="Sato S."/>
            <person name="Yoshikawa S."/>
            <person name="Yamada K."/>
            <person name="Nakamura Y."/>
            <person name="Ichinomiya M."/>
            <person name="Sato N."/>
            <person name="Blanc-Mathieu R."/>
            <person name="Endo H."/>
            <person name="Kuwata A."/>
            <person name="Ogata H."/>
        </authorList>
    </citation>
    <scope>NUCLEOTIDE SEQUENCE [LARGE SCALE GENOMIC DNA]</scope>
</reference>
<evidence type="ECO:0000313" key="3">
    <source>
        <dbReference type="EMBL" id="GMI43822.1"/>
    </source>
</evidence>
<feature type="transmembrane region" description="Helical" evidence="2">
    <location>
        <begin position="195"/>
        <end position="214"/>
    </location>
</feature>
<gene>
    <name evidence="3" type="ORF">TrCOL_g3095</name>
</gene>
<protein>
    <submittedName>
        <fullName evidence="3">Uncharacterized protein</fullName>
    </submittedName>
</protein>
<feature type="transmembrane region" description="Helical" evidence="2">
    <location>
        <begin position="101"/>
        <end position="124"/>
    </location>
</feature>
<keyword evidence="4" id="KW-1185">Reference proteome</keyword>
<feature type="transmembrane region" description="Helical" evidence="2">
    <location>
        <begin position="896"/>
        <end position="916"/>
    </location>
</feature>